<dbReference type="FunFam" id="3.30.70.330:FF:000006">
    <property type="entry name" value="ELAV-like 3"/>
    <property type="match status" value="1"/>
</dbReference>
<gene>
    <name evidence="7" type="ORF">PFLUV_G00105030</name>
</gene>
<dbReference type="InterPro" id="IPR006548">
    <property type="entry name" value="ELAD_HU_SF"/>
</dbReference>
<feature type="domain" description="RRM" evidence="6">
    <location>
        <begin position="334"/>
        <end position="412"/>
    </location>
</feature>
<dbReference type="InterPro" id="IPR000504">
    <property type="entry name" value="RRM_dom"/>
</dbReference>
<accession>A0A6A5F2V7</accession>
<evidence type="ECO:0000259" key="6">
    <source>
        <dbReference type="PROSITE" id="PS50102"/>
    </source>
</evidence>
<dbReference type="SUPFAM" id="SSF54928">
    <property type="entry name" value="RNA-binding domain, RBD"/>
    <property type="match status" value="2"/>
</dbReference>
<evidence type="ECO:0000256" key="3">
    <source>
        <dbReference type="ARBA" id="ARBA00022884"/>
    </source>
</evidence>
<comment type="similarity">
    <text evidence="1 5">Belongs to the RRM elav family.</text>
</comment>
<evidence type="ECO:0000313" key="8">
    <source>
        <dbReference type="Proteomes" id="UP000465112"/>
    </source>
</evidence>
<evidence type="ECO:0000256" key="2">
    <source>
        <dbReference type="ARBA" id="ARBA00022737"/>
    </source>
</evidence>
<dbReference type="PANTHER" id="PTHR10352">
    <property type="entry name" value="EUKARYOTIC TRANSLATION INITIATION FACTOR 3 SUBUNIT G"/>
    <property type="match status" value="1"/>
</dbReference>
<dbReference type="Pfam" id="PF00076">
    <property type="entry name" value="RRM_1"/>
    <property type="match status" value="4"/>
</dbReference>
<dbReference type="SMART" id="SM00360">
    <property type="entry name" value="RRM"/>
    <property type="match status" value="3"/>
</dbReference>
<keyword evidence="2" id="KW-0677">Repeat</keyword>
<keyword evidence="3 4" id="KW-0694">RNA-binding</keyword>
<dbReference type="FunFam" id="3.30.70.330:FF:000005">
    <property type="entry name" value="ELAV-like protein"/>
    <property type="match status" value="1"/>
</dbReference>
<dbReference type="GO" id="GO:0003723">
    <property type="term" value="F:RNA binding"/>
    <property type="evidence" value="ECO:0007669"/>
    <property type="project" value="UniProtKB-UniRule"/>
</dbReference>
<evidence type="ECO:0000256" key="4">
    <source>
        <dbReference type="PROSITE-ProRule" id="PRU00176"/>
    </source>
</evidence>
<name>A0A6A5F2V7_PERFL</name>
<feature type="domain" description="RRM" evidence="6">
    <location>
        <begin position="197"/>
        <end position="277"/>
    </location>
</feature>
<dbReference type="Proteomes" id="UP000465112">
    <property type="component" value="Chromosome 9"/>
</dbReference>
<reference evidence="7 8" key="1">
    <citation type="submission" date="2019-06" db="EMBL/GenBank/DDBJ databases">
        <title>A chromosome-scale genome assembly of the European perch, Perca fluviatilis.</title>
        <authorList>
            <person name="Roques C."/>
            <person name="Zahm M."/>
            <person name="Cabau C."/>
            <person name="Klopp C."/>
            <person name="Bouchez O."/>
            <person name="Donnadieu C."/>
            <person name="Kuhl H."/>
            <person name="Gislard M."/>
            <person name="Guendouz S."/>
            <person name="Journot L."/>
            <person name="Haffray P."/>
            <person name="Bestin A."/>
            <person name="Morvezen R."/>
            <person name="Feron R."/>
            <person name="Wen M."/>
            <person name="Jouanno E."/>
            <person name="Herpin A."/>
            <person name="Schartl M."/>
            <person name="Postlethwait J."/>
            <person name="Schaerlinger B."/>
            <person name="Chardard D."/>
            <person name="Lecocq T."/>
            <person name="Poncet C."/>
            <person name="Jaffrelo L."/>
            <person name="Lampietro C."/>
            <person name="Guiguen Y."/>
        </authorList>
    </citation>
    <scope>NUCLEOTIDE SEQUENCE [LARGE SCALE GENOMIC DNA]</scope>
    <source>
        <tissue evidence="7">Blood</tissue>
    </source>
</reference>
<organism evidence="7 8">
    <name type="scientific">Perca fluviatilis</name>
    <name type="common">European perch</name>
    <dbReference type="NCBI Taxonomy" id="8168"/>
    <lineage>
        <taxon>Eukaryota</taxon>
        <taxon>Metazoa</taxon>
        <taxon>Chordata</taxon>
        <taxon>Craniata</taxon>
        <taxon>Vertebrata</taxon>
        <taxon>Euteleostomi</taxon>
        <taxon>Actinopterygii</taxon>
        <taxon>Neopterygii</taxon>
        <taxon>Teleostei</taxon>
        <taxon>Neoteleostei</taxon>
        <taxon>Acanthomorphata</taxon>
        <taxon>Eupercaria</taxon>
        <taxon>Perciformes</taxon>
        <taxon>Percoidei</taxon>
        <taxon>Percidae</taxon>
        <taxon>Percinae</taxon>
        <taxon>Perca</taxon>
    </lineage>
</organism>
<dbReference type="Gene3D" id="3.30.70.330">
    <property type="match status" value="3"/>
</dbReference>
<dbReference type="AlphaFoldDB" id="A0A6A5F2V7"/>
<protein>
    <recommendedName>
        <fullName evidence="5">ELAV-like protein</fullName>
    </recommendedName>
</protein>
<dbReference type="InterPro" id="IPR002343">
    <property type="entry name" value="Hud_Sxl_RNA"/>
</dbReference>
<keyword evidence="8" id="KW-1185">Reference proteome</keyword>
<dbReference type="PRINTS" id="PR00961">
    <property type="entry name" value="HUDSXLRNA"/>
</dbReference>
<evidence type="ECO:0000256" key="1">
    <source>
        <dbReference type="ARBA" id="ARBA00006266"/>
    </source>
</evidence>
<evidence type="ECO:0000256" key="5">
    <source>
        <dbReference type="RuleBase" id="RU361281"/>
    </source>
</evidence>
<dbReference type="EMBL" id="VHII01000009">
    <property type="protein sequence ID" value="KAF1385179.1"/>
    <property type="molecule type" value="Genomic_DNA"/>
</dbReference>
<proteinExistence type="inferred from homology"/>
<comment type="caution">
    <text evidence="7">The sequence shown here is derived from an EMBL/GenBank/DDBJ whole genome shotgun (WGS) entry which is preliminary data.</text>
</comment>
<feature type="domain" description="RRM" evidence="6">
    <location>
        <begin position="94"/>
        <end position="189"/>
    </location>
</feature>
<dbReference type="GO" id="GO:1990904">
    <property type="term" value="C:ribonucleoprotein complex"/>
    <property type="evidence" value="ECO:0007669"/>
    <property type="project" value="InterPro"/>
</dbReference>
<dbReference type="PROSITE" id="PS50102">
    <property type="entry name" value="RRM"/>
    <property type="match status" value="3"/>
</dbReference>
<sequence>MGSAVGRAGETSDVLRLCISFHDTEGSLEPLTQNITVTDDTVAMALRRGHIRYLKVCEVQTSQSDVRDCKGAAGKELYDNGYSEQMMEDEDARTNLIVNYLPQSMSQDELRSLFSSVGDVESAKLIRDKVAGNSSRSSAEHQTSEYDCGHSLGYGFVNFVNPSDAERAISTLNGLRLQSKTIKVSFARPSSDTIKDANLYISGLPRTLSQPDLEDMFTRFGHIINSRVLVDQASGLSRGVAFIRFDKRSEAEDAVKHLNGHTPPGCSEPITVKFAANPNQARNSQMMSQMYHGQSRRFGGPVHHQAQRFRFSPMSVDHMGGGGGGVSGSASAGWCIFIYNLGQDADEAILWQMFGPFGAVVNVKVIRDFNTNKCKGFGFVTMTNYEEAAMAIHSLNGYRLGDKVLQVSFKTSKGHK</sequence>
<dbReference type="NCBIfam" id="TIGR01661">
    <property type="entry name" value="ELAV_HUD_SF"/>
    <property type="match status" value="1"/>
</dbReference>
<dbReference type="InterPro" id="IPR035979">
    <property type="entry name" value="RBD_domain_sf"/>
</dbReference>
<dbReference type="InterPro" id="IPR012677">
    <property type="entry name" value="Nucleotide-bd_a/b_plait_sf"/>
</dbReference>
<evidence type="ECO:0000313" key="7">
    <source>
        <dbReference type="EMBL" id="KAF1385179.1"/>
    </source>
</evidence>
<dbReference type="CDD" id="cd12653">
    <property type="entry name" value="RRM3_HuR"/>
    <property type="match status" value="1"/>
</dbReference>